<name>A0ABP8NUY0_9BACT</name>
<evidence type="ECO:0000313" key="4">
    <source>
        <dbReference type="Proteomes" id="UP001500840"/>
    </source>
</evidence>
<dbReference type="CDD" id="cd05483">
    <property type="entry name" value="retropepsin_like_bacteria"/>
    <property type="match status" value="1"/>
</dbReference>
<dbReference type="Proteomes" id="UP001500840">
    <property type="component" value="Unassembled WGS sequence"/>
</dbReference>
<dbReference type="PROSITE" id="PS00141">
    <property type="entry name" value="ASP_PROTEASE"/>
    <property type="match status" value="1"/>
</dbReference>
<dbReference type="NCBIfam" id="TIGR02281">
    <property type="entry name" value="clan_AA_DTGA"/>
    <property type="match status" value="1"/>
</dbReference>
<dbReference type="InterPro" id="IPR034122">
    <property type="entry name" value="Retropepsin-like_bacterial"/>
</dbReference>
<keyword evidence="2" id="KW-0732">Signal</keyword>
<accession>A0ABP8NUY0</accession>
<keyword evidence="4" id="KW-1185">Reference proteome</keyword>
<evidence type="ECO:0000256" key="2">
    <source>
        <dbReference type="SAM" id="SignalP"/>
    </source>
</evidence>
<sequence length="352" mass="38484">MACLAILVLTDMPLLLAADEAKYSPEVVQKAEKILEAEGLRQSGKTIQPTHSTEISRALTSLTRQQRELKLIQQSWKAAQAKVDLNRNQLQQMNAQVGELNLQLARVAGINVQANNRLVGLIEAARAQIRTAMTNRTTLQEQLAAERAKLTAAETEYAETVLAIRSDYEKLHDAISESLQKKETQIALRVMAINFETPRELSAAMILKSIDKRLERVEQEIFRESITLIPGPGGSLGVTVVVGSKPTHMIVDSGASLVTLPAKTAVELGIEVPVDARQVTLVMADGRTIPARAVVLPRVRIGEFEAENVEAAILDSVATDAEPLLGMSFLQHFKFEINASEKTITLLRVAAD</sequence>
<dbReference type="EMBL" id="BAABGA010000120">
    <property type="protein sequence ID" value="GAA4472497.1"/>
    <property type="molecule type" value="Genomic_DNA"/>
</dbReference>
<protein>
    <submittedName>
        <fullName evidence="3">Retropepsin-like aspartic protease</fullName>
    </submittedName>
</protein>
<keyword evidence="1" id="KW-0175">Coiled coil</keyword>
<feature type="coiled-coil region" evidence="1">
    <location>
        <begin position="122"/>
        <end position="156"/>
    </location>
</feature>
<dbReference type="InterPro" id="IPR011969">
    <property type="entry name" value="Clan_AA_Asp_peptidase_C"/>
</dbReference>
<feature type="chain" id="PRO_5045317200" evidence="2">
    <location>
        <begin position="18"/>
        <end position="352"/>
    </location>
</feature>
<dbReference type="Pfam" id="PF13975">
    <property type="entry name" value="gag-asp_proteas"/>
    <property type="match status" value="1"/>
</dbReference>
<dbReference type="Gene3D" id="2.40.70.10">
    <property type="entry name" value="Acid Proteases"/>
    <property type="match status" value="1"/>
</dbReference>
<reference evidence="4" key="1">
    <citation type="journal article" date="2019" name="Int. J. Syst. Evol. Microbiol.">
        <title>The Global Catalogue of Microorganisms (GCM) 10K type strain sequencing project: providing services to taxonomists for standard genome sequencing and annotation.</title>
        <authorList>
            <consortium name="The Broad Institute Genomics Platform"/>
            <consortium name="The Broad Institute Genome Sequencing Center for Infectious Disease"/>
            <person name="Wu L."/>
            <person name="Ma J."/>
        </authorList>
    </citation>
    <scope>NUCLEOTIDE SEQUENCE [LARGE SCALE GENOMIC DNA]</scope>
    <source>
        <strain evidence="4">JCM 17759</strain>
    </source>
</reference>
<dbReference type="InterPro" id="IPR021109">
    <property type="entry name" value="Peptidase_aspartic_dom_sf"/>
</dbReference>
<feature type="signal peptide" evidence="2">
    <location>
        <begin position="1"/>
        <end position="17"/>
    </location>
</feature>
<evidence type="ECO:0000256" key="1">
    <source>
        <dbReference type="SAM" id="Coils"/>
    </source>
</evidence>
<gene>
    <name evidence="3" type="ORF">GCM10023156_69090</name>
</gene>
<organism evidence="3 4">
    <name type="scientific">Novipirellula rosea</name>
    <dbReference type="NCBI Taxonomy" id="1031540"/>
    <lineage>
        <taxon>Bacteria</taxon>
        <taxon>Pseudomonadati</taxon>
        <taxon>Planctomycetota</taxon>
        <taxon>Planctomycetia</taxon>
        <taxon>Pirellulales</taxon>
        <taxon>Pirellulaceae</taxon>
        <taxon>Novipirellula</taxon>
    </lineage>
</organism>
<dbReference type="InterPro" id="IPR001969">
    <property type="entry name" value="Aspartic_peptidase_AS"/>
</dbReference>
<dbReference type="SUPFAM" id="SSF50630">
    <property type="entry name" value="Acid proteases"/>
    <property type="match status" value="1"/>
</dbReference>
<comment type="caution">
    <text evidence="3">The sequence shown here is derived from an EMBL/GenBank/DDBJ whole genome shotgun (WGS) entry which is preliminary data.</text>
</comment>
<proteinExistence type="predicted"/>
<evidence type="ECO:0000313" key="3">
    <source>
        <dbReference type="EMBL" id="GAA4472497.1"/>
    </source>
</evidence>